<dbReference type="RefSeq" id="WP_145910251.1">
    <property type="nucleotide sequence ID" value="NZ_BAAAMZ010000009.1"/>
</dbReference>
<protein>
    <submittedName>
        <fullName evidence="1">Uncharacterized protein</fullName>
    </submittedName>
</protein>
<accession>A0A561T7B6</accession>
<evidence type="ECO:0000313" key="1">
    <source>
        <dbReference type="EMBL" id="TWF83006.1"/>
    </source>
</evidence>
<name>A0A561T7B6_9ACTN</name>
<dbReference type="Proteomes" id="UP000317940">
    <property type="component" value="Unassembled WGS sequence"/>
</dbReference>
<organism evidence="1 2">
    <name type="scientific">Kitasatospora viridis</name>
    <dbReference type="NCBI Taxonomy" id="281105"/>
    <lineage>
        <taxon>Bacteria</taxon>
        <taxon>Bacillati</taxon>
        <taxon>Actinomycetota</taxon>
        <taxon>Actinomycetes</taxon>
        <taxon>Kitasatosporales</taxon>
        <taxon>Streptomycetaceae</taxon>
        <taxon>Kitasatospora</taxon>
    </lineage>
</organism>
<reference evidence="1 2" key="1">
    <citation type="submission" date="2019-06" db="EMBL/GenBank/DDBJ databases">
        <title>Sequencing the genomes of 1000 actinobacteria strains.</title>
        <authorList>
            <person name="Klenk H.-P."/>
        </authorList>
    </citation>
    <scope>NUCLEOTIDE SEQUENCE [LARGE SCALE GENOMIC DNA]</scope>
    <source>
        <strain evidence="1 2">DSM 44826</strain>
    </source>
</reference>
<gene>
    <name evidence="1" type="ORF">FHX73_14489</name>
</gene>
<proteinExistence type="predicted"/>
<dbReference type="OrthoDB" id="583431at2"/>
<sequence>MSTEPAPAPLTALPESVDEVIQRMKRIDAELPATDGVACFNRMYLTVTELVAAKLTEGFFQDGAFIERMDVIFAGLYFRNVDAAAAGRPVNPAWEPLIADRGKGDRLWPIQFAMAGMNAHINHDLALAVVLTCQERRTSPDAAPVHADYQKVDQLLAQVEVQVREEFEPERLRLATADAQALEHLLSDCTIDGARDAAWLSAQSLWVERELPFAFDLSCDALARTVGVAGHLLLTPVAPPSAR</sequence>
<keyword evidence="2" id="KW-1185">Reference proteome</keyword>
<evidence type="ECO:0000313" key="2">
    <source>
        <dbReference type="Proteomes" id="UP000317940"/>
    </source>
</evidence>
<dbReference type="EMBL" id="VIWT01000004">
    <property type="protein sequence ID" value="TWF83006.1"/>
    <property type="molecule type" value="Genomic_DNA"/>
</dbReference>
<comment type="caution">
    <text evidence="1">The sequence shown here is derived from an EMBL/GenBank/DDBJ whole genome shotgun (WGS) entry which is preliminary data.</text>
</comment>
<dbReference type="Pfam" id="PF19458">
    <property type="entry name" value="DUF5995"/>
    <property type="match status" value="1"/>
</dbReference>
<dbReference type="AlphaFoldDB" id="A0A561T7B6"/>
<dbReference type="InterPro" id="IPR046037">
    <property type="entry name" value="DUF5995"/>
</dbReference>